<keyword evidence="8" id="KW-0547">Nucleotide-binding</keyword>
<evidence type="ECO:0000256" key="6">
    <source>
        <dbReference type="ARBA" id="ARBA00022679"/>
    </source>
</evidence>
<dbReference type="FunFam" id="2.40.33.10:FF:000001">
    <property type="entry name" value="Pyruvate kinase"/>
    <property type="match status" value="1"/>
</dbReference>
<evidence type="ECO:0000313" key="19">
    <source>
        <dbReference type="EMBL" id="CAD6491044.1"/>
    </source>
</evidence>
<dbReference type="PANTHER" id="PTHR11817">
    <property type="entry name" value="PYRUVATE KINASE"/>
    <property type="match status" value="1"/>
</dbReference>
<dbReference type="GO" id="GO:0004743">
    <property type="term" value="F:pyruvate kinase activity"/>
    <property type="evidence" value="ECO:0007669"/>
    <property type="project" value="UniProtKB-UniRule"/>
</dbReference>
<evidence type="ECO:0000256" key="11">
    <source>
        <dbReference type="ARBA" id="ARBA00022842"/>
    </source>
</evidence>
<dbReference type="SUPFAM" id="SSF51621">
    <property type="entry name" value="Phosphoenolpyruvate/pyruvate domain"/>
    <property type="match status" value="1"/>
</dbReference>
<evidence type="ECO:0000256" key="12">
    <source>
        <dbReference type="ARBA" id="ARBA00023152"/>
    </source>
</evidence>
<comment type="pathway">
    <text evidence="3 15">Carbohydrate degradation; glycolysis; pyruvate from D-glyceraldehyde 3-phosphate: step 5/5.</text>
</comment>
<dbReference type="FunFam" id="3.20.20.60:FF:000025">
    <property type="entry name" value="Pyruvate kinase"/>
    <property type="match status" value="1"/>
</dbReference>
<dbReference type="InterPro" id="IPR011037">
    <property type="entry name" value="Pyrv_Knase-like_insert_dom_sf"/>
</dbReference>
<sequence length="482" mass="52164">MKRTKIVCTMGPASSSKTTIREMILSGMDVARVNFSHGTHAEHKKTIQLIRKTANELETQVAILQDIAGPKIRIGRVEDEKISLQTGSTIDITTKPVTSTVKQLSINYTKLPSEVHTGDAILFADGTIEVVVNSVEKETIHCTVIDGGILTSNKGVNVPSTIIRTPTITEKDEADMLFGIANDVDYIAISFVRMPEDILQAKSIITDADADTAVIAKIEKQEAIKKINKIITVSDGIMVARGDLGVEVPLEDVALIQKKIIKLCNNCGKPVITATQMLRSMVENNRPTRAEITDVSNAILDGTDAIMLSEETANGSYPIQSVKIMSRIAQATEISDEFKEQMFRRNLAPLNNIPDAISQAACNIAKHLDASAILTPTSTGSAARLIARYRPAQPIIALCTISKVCRKLQLIWGVQSMTTEATDNTDQLIQSAKQIARLKGIKPGELIVITAGTPTGTAGSTNLIRVSMIEPVDQNGFIPKVM</sequence>
<dbReference type="Proteomes" id="UP000612009">
    <property type="component" value="Unassembled WGS sequence"/>
</dbReference>
<dbReference type="NCBIfam" id="TIGR01064">
    <property type="entry name" value="pyruv_kin"/>
    <property type="match status" value="1"/>
</dbReference>
<dbReference type="InterPro" id="IPR036918">
    <property type="entry name" value="Pyrv_Knase_C_sf"/>
</dbReference>
<evidence type="ECO:0000256" key="9">
    <source>
        <dbReference type="ARBA" id="ARBA00022777"/>
    </source>
</evidence>
<dbReference type="UniPathway" id="UPA00109">
    <property type="reaction ID" value="UER00188"/>
</dbReference>
<dbReference type="SUPFAM" id="SSF52935">
    <property type="entry name" value="PK C-terminal domain-like"/>
    <property type="match status" value="1"/>
</dbReference>
<evidence type="ECO:0000313" key="20">
    <source>
        <dbReference type="Proteomes" id="UP000612009"/>
    </source>
</evidence>
<gene>
    <name evidence="19" type="ORF">LAKADJCE_00043</name>
</gene>
<dbReference type="GO" id="GO:0000287">
    <property type="term" value="F:magnesium ion binding"/>
    <property type="evidence" value="ECO:0007669"/>
    <property type="project" value="UniProtKB-UniRule"/>
</dbReference>
<keyword evidence="9 15" id="KW-0418">Kinase</keyword>
<evidence type="ECO:0000256" key="7">
    <source>
        <dbReference type="ARBA" id="ARBA00022723"/>
    </source>
</evidence>
<dbReference type="NCBIfam" id="NF004978">
    <property type="entry name" value="PRK06354.1"/>
    <property type="match status" value="1"/>
</dbReference>
<dbReference type="InterPro" id="IPR015793">
    <property type="entry name" value="Pyrv_Knase_brl"/>
</dbReference>
<keyword evidence="7" id="KW-0479">Metal-binding</keyword>
<evidence type="ECO:0000256" key="10">
    <source>
        <dbReference type="ARBA" id="ARBA00022840"/>
    </source>
</evidence>
<feature type="coiled-coil region" evidence="16">
    <location>
        <begin position="40"/>
        <end position="67"/>
    </location>
</feature>
<comment type="caution">
    <text evidence="19">The sequence shown here is derived from an EMBL/GenBank/DDBJ whole genome shotgun (WGS) entry which is preliminary data.</text>
</comment>
<protein>
    <recommendedName>
        <fullName evidence="5 14">Pyruvate kinase</fullName>
        <ecNumber evidence="5 14">2.7.1.40</ecNumber>
    </recommendedName>
</protein>
<evidence type="ECO:0000256" key="1">
    <source>
        <dbReference type="ARBA" id="ARBA00001946"/>
    </source>
</evidence>
<comment type="catalytic activity">
    <reaction evidence="15">
        <text>pyruvate + ATP = phosphoenolpyruvate + ADP + H(+)</text>
        <dbReference type="Rhea" id="RHEA:18157"/>
        <dbReference type="ChEBI" id="CHEBI:15361"/>
        <dbReference type="ChEBI" id="CHEBI:15378"/>
        <dbReference type="ChEBI" id="CHEBI:30616"/>
        <dbReference type="ChEBI" id="CHEBI:58702"/>
        <dbReference type="ChEBI" id="CHEBI:456216"/>
        <dbReference type="EC" id="2.7.1.40"/>
    </reaction>
</comment>
<feature type="domain" description="Pyruvate kinase C-terminal" evidence="18">
    <location>
        <begin position="355"/>
        <end position="466"/>
    </location>
</feature>
<keyword evidence="6 15" id="KW-0808">Transferase</keyword>
<dbReference type="GO" id="GO:0030955">
    <property type="term" value="F:potassium ion binding"/>
    <property type="evidence" value="ECO:0007669"/>
    <property type="project" value="UniProtKB-UniRule"/>
</dbReference>
<keyword evidence="16" id="KW-0175">Coiled coil</keyword>
<dbReference type="InterPro" id="IPR040442">
    <property type="entry name" value="Pyrv_kinase-like_dom_sf"/>
</dbReference>
<dbReference type="PRINTS" id="PR01050">
    <property type="entry name" value="PYRUVTKNASE"/>
</dbReference>
<evidence type="ECO:0000259" key="18">
    <source>
        <dbReference type="Pfam" id="PF02887"/>
    </source>
</evidence>
<organism evidence="19 20">
    <name type="scientific">Candidatus Argoarchaeum ethanivorans</name>
    <dbReference type="NCBI Taxonomy" id="2608793"/>
    <lineage>
        <taxon>Archaea</taxon>
        <taxon>Methanobacteriati</taxon>
        <taxon>Methanobacteriota</taxon>
        <taxon>Stenosarchaea group</taxon>
        <taxon>Methanomicrobia</taxon>
        <taxon>Methanosarcinales</taxon>
        <taxon>Methanosarcinales incertae sedis</taxon>
        <taxon>GOM Arc I cluster</taxon>
        <taxon>Candidatus Argoarchaeum</taxon>
    </lineage>
</organism>
<dbReference type="SUPFAM" id="SSF50800">
    <property type="entry name" value="PK beta-barrel domain-like"/>
    <property type="match status" value="1"/>
</dbReference>
<evidence type="ECO:0000259" key="17">
    <source>
        <dbReference type="Pfam" id="PF00224"/>
    </source>
</evidence>
<evidence type="ECO:0000256" key="2">
    <source>
        <dbReference type="ARBA" id="ARBA00001958"/>
    </source>
</evidence>
<dbReference type="NCBIfam" id="NF004491">
    <property type="entry name" value="PRK05826.1"/>
    <property type="match status" value="1"/>
</dbReference>
<feature type="domain" description="Pyruvate kinase barrel" evidence="17">
    <location>
        <begin position="1"/>
        <end position="322"/>
    </location>
</feature>
<keyword evidence="13 19" id="KW-0670">Pyruvate</keyword>
<keyword evidence="11 15" id="KW-0460">Magnesium</keyword>
<accession>A0A811T1U1</accession>
<reference evidence="19" key="1">
    <citation type="submission" date="2020-10" db="EMBL/GenBank/DDBJ databases">
        <authorList>
            <person name="Hahn C.J."/>
            <person name="Laso-Perez R."/>
            <person name="Vulcano F."/>
            <person name="Vaziourakis K.-M."/>
            <person name="Stokke R."/>
            <person name="Steen I.H."/>
            <person name="Teske A."/>
            <person name="Boetius A."/>
            <person name="Liebeke M."/>
            <person name="Amann R."/>
            <person name="Knittel K."/>
        </authorList>
    </citation>
    <scope>NUCLEOTIDE SEQUENCE</scope>
    <source>
        <strain evidence="19">Gfbio:e3339647-f889-4370-9287-4fb5cb688e4c:AG392J18_GoMArc1</strain>
    </source>
</reference>
<dbReference type="EC" id="2.7.1.40" evidence="5 14"/>
<comment type="cofactor">
    <cofactor evidence="2">
        <name>K(+)</name>
        <dbReference type="ChEBI" id="CHEBI:29103"/>
    </cofactor>
</comment>
<evidence type="ECO:0000256" key="4">
    <source>
        <dbReference type="ARBA" id="ARBA00008663"/>
    </source>
</evidence>
<keyword evidence="10" id="KW-0067">ATP-binding</keyword>
<evidence type="ECO:0000256" key="14">
    <source>
        <dbReference type="NCBIfam" id="TIGR01064"/>
    </source>
</evidence>
<evidence type="ECO:0000256" key="13">
    <source>
        <dbReference type="ARBA" id="ARBA00023317"/>
    </source>
</evidence>
<dbReference type="Gene3D" id="3.40.1380.20">
    <property type="entry name" value="Pyruvate kinase, C-terminal domain"/>
    <property type="match status" value="1"/>
</dbReference>
<evidence type="ECO:0000256" key="8">
    <source>
        <dbReference type="ARBA" id="ARBA00022741"/>
    </source>
</evidence>
<dbReference type="GO" id="GO:0005524">
    <property type="term" value="F:ATP binding"/>
    <property type="evidence" value="ECO:0007669"/>
    <property type="project" value="UniProtKB-KW"/>
</dbReference>
<dbReference type="Pfam" id="PF02887">
    <property type="entry name" value="PK_C"/>
    <property type="match status" value="1"/>
</dbReference>
<evidence type="ECO:0000256" key="5">
    <source>
        <dbReference type="ARBA" id="ARBA00012142"/>
    </source>
</evidence>
<dbReference type="Gene3D" id="3.20.20.60">
    <property type="entry name" value="Phosphoenolpyruvate-binding domains"/>
    <property type="match status" value="1"/>
</dbReference>
<keyword evidence="12 15" id="KW-0324">Glycolysis</keyword>
<proteinExistence type="inferred from homology"/>
<dbReference type="GO" id="GO:0016301">
    <property type="term" value="F:kinase activity"/>
    <property type="evidence" value="ECO:0007669"/>
    <property type="project" value="UniProtKB-KW"/>
</dbReference>
<dbReference type="InterPro" id="IPR015806">
    <property type="entry name" value="Pyrv_Knase_insert_dom_sf"/>
</dbReference>
<name>A0A811T1U1_9EURY</name>
<evidence type="ECO:0000256" key="16">
    <source>
        <dbReference type="SAM" id="Coils"/>
    </source>
</evidence>
<comment type="cofactor">
    <cofactor evidence="1">
        <name>Mg(2+)</name>
        <dbReference type="ChEBI" id="CHEBI:18420"/>
    </cofactor>
</comment>
<dbReference type="AlphaFoldDB" id="A0A811T1U1"/>
<evidence type="ECO:0000256" key="15">
    <source>
        <dbReference type="RuleBase" id="RU000504"/>
    </source>
</evidence>
<dbReference type="InterPro" id="IPR001697">
    <property type="entry name" value="Pyr_Knase"/>
</dbReference>
<dbReference type="Gene3D" id="2.40.33.10">
    <property type="entry name" value="PK beta-barrel domain-like"/>
    <property type="match status" value="1"/>
</dbReference>
<dbReference type="InterPro" id="IPR015813">
    <property type="entry name" value="Pyrv/PenolPyrv_kinase-like_dom"/>
</dbReference>
<dbReference type="Pfam" id="PF00224">
    <property type="entry name" value="PK"/>
    <property type="match status" value="1"/>
</dbReference>
<dbReference type="EMBL" id="CAJHIR010000002">
    <property type="protein sequence ID" value="CAD6491044.1"/>
    <property type="molecule type" value="Genomic_DNA"/>
</dbReference>
<dbReference type="InterPro" id="IPR015795">
    <property type="entry name" value="Pyrv_Knase_C"/>
</dbReference>
<comment type="similarity">
    <text evidence="4 15">Belongs to the pyruvate kinase family.</text>
</comment>
<evidence type="ECO:0000256" key="3">
    <source>
        <dbReference type="ARBA" id="ARBA00004997"/>
    </source>
</evidence>